<gene>
    <name evidence="7" type="ORF">H6G03_20830</name>
</gene>
<evidence type="ECO:0000259" key="6">
    <source>
        <dbReference type="PROSITE" id="PS51186"/>
    </source>
</evidence>
<dbReference type="EMBL" id="JACJPW010000056">
    <property type="protein sequence ID" value="MBD2183474.1"/>
    <property type="molecule type" value="Genomic_DNA"/>
</dbReference>
<feature type="domain" description="N-acetyltransferase" evidence="6">
    <location>
        <begin position="3"/>
        <end position="159"/>
    </location>
</feature>
<reference evidence="7" key="2">
    <citation type="submission" date="2020-08" db="EMBL/GenBank/DDBJ databases">
        <authorList>
            <person name="Chen M."/>
            <person name="Teng W."/>
            <person name="Zhao L."/>
            <person name="Hu C."/>
            <person name="Zhou Y."/>
            <person name="Han B."/>
            <person name="Song L."/>
            <person name="Shu W."/>
        </authorList>
    </citation>
    <scope>NUCLEOTIDE SEQUENCE</scope>
    <source>
        <strain evidence="7">FACHB-1375</strain>
    </source>
</reference>
<keyword evidence="2" id="KW-1277">Toxin-antitoxin system</keyword>
<comment type="caution">
    <text evidence="7">The sequence shown here is derived from an EMBL/GenBank/DDBJ whole genome shotgun (WGS) entry which is preliminary data.</text>
</comment>
<dbReference type="GO" id="GO:0016747">
    <property type="term" value="F:acyltransferase activity, transferring groups other than amino-acyl groups"/>
    <property type="evidence" value="ECO:0007669"/>
    <property type="project" value="InterPro"/>
</dbReference>
<dbReference type="PROSITE" id="PS51186">
    <property type="entry name" value="GNAT"/>
    <property type="match status" value="1"/>
</dbReference>
<dbReference type="Proteomes" id="UP000641646">
    <property type="component" value="Unassembled WGS sequence"/>
</dbReference>
<organism evidence="7 8">
    <name type="scientific">Aerosakkonema funiforme FACHB-1375</name>
    <dbReference type="NCBI Taxonomy" id="2949571"/>
    <lineage>
        <taxon>Bacteria</taxon>
        <taxon>Bacillati</taxon>
        <taxon>Cyanobacteriota</taxon>
        <taxon>Cyanophyceae</taxon>
        <taxon>Oscillatoriophycideae</taxon>
        <taxon>Aerosakkonematales</taxon>
        <taxon>Aerosakkonemataceae</taxon>
        <taxon>Aerosakkonema</taxon>
    </lineage>
</organism>
<evidence type="ECO:0000256" key="2">
    <source>
        <dbReference type="ARBA" id="ARBA00022649"/>
    </source>
</evidence>
<sequence length="172" mass="19222">MDAIGRSASSLRKDRFNSGNAELDRYLKQYALKNDLNGISKTFVAFSSENTQIVAGYYSCCAGAIASEQLPAQLRENLPRYPMPVILIGKLAVDLSMQGRGLGKHLLFHALEKAVNISQLIGIFAVRVDAIDEEAKRFYKKFGFQELPNIPLSLYLTMETFKQALNIDIEDK</sequence>
<evidence type="ECO:0000256" key="5">
    <source>
        <dbReference type="ARBA" id="ARBA00049880"/>
    </source>
</evidence>
<keyword evidence="3" id="KW-0808">Transferase</keyword>
<dbReference type="SUPFAM" id="SSF55729">
    <property type="entry name" value="Acyl-CoA N-acyltransferases (Nat)"/>
    <property type="match status" value="1"/>
</dbReference>
<evidence type="ECO:0000256" key="1">
    <source>
        <dbReference type="ARBA" id="ARBA00022491"/>
    </source>
</evidence>
<evidence type="ECO:0000313" key="7">
    <source>
        <dbReference type="EMBL" id="MBD2183474.1"/>
    </source>
</evidence>
<dbReference type="InterPro" id="IPR000182">
    <property type="entry name" value="GNAT_dom"/>
</dbReference>
<dbReference type="CDD" id="cd04301">
    <property type="entry name" value="NAT_SF"/>
    <property type="match status" value="1"/>
</dbReference>
<evidence type="ECO:0000256" key="3">
    <source>
        <dbReference type="ARBA" id="ARBA00022679"/>
    </source>
</evidence>
<dbReference type="InterPro" id="IPR016181">
    <property type="entry name" value="Acyl_CoA_acyltransferase"/>
</dbReference>
<keyword evidence="1" id="KW-0678">Repressor</keyword>
<reference evidence="7" key="1">
    <citation type="journal article" date="2015" name="ISME J.">
        <title>Draft Genome Sequence of Streptomyces incarnatus NRRL8089, which Produces the Nucleoside Antibiotic Sinefungin.</title>
        <authorList>
            <person name="Oshima K."/>
            <person name="Hattori M."/>
            <person name="Shimizu H."/>
            <person name="Fukuda K."/>
            <person name="Nemoto M."/>
            <person name="Inagaki K."/>
            <person name="Tamura T."/>
        </authorList>
    </citation>
    <scope>NUCLEOTIDE SEQUENCE</scope>
    <source>
        <strain evidence="7">FACHB-1375</strain>
    </source>
</reference>
<evidence type="ECO:0000256" key="4">
    <source>
        <dbReference type="ARBA" id="ARBA00023315"/>
    </source>
</evidence>
<proteinExistence type="predicted"/>
<dbReference type="PANTHER" id="PTHR36449:SF1">
    <property type="entry name" value="ACETYLTRANSFERASE"/>
    <property type="match status" value="1"/>
</dbReference>
<comment type="catalytic activity">
    <reaction evidence="5">
        <text>glycyl-tRNA(Gly) + acetyl-CoA = N-acetylglycyl-tRNA(Gly) + CoA + H(+)</text>
        <dbReference type="Rhea" id="RHEA:81867"/>
        <dbReference type="Rhea" id="RHEA-COMP:9683"/>
        <dbReference type="Rhea" id="RHEA-COMP:19766"/>
        <dbReference type="ChEBI" id="CHEBI:15378"/>
        <dbReference type="ChEBI" id="CHEBI:57287"/>
        <dbReference type="ChEBI" id="CHEBI:57288"/>
        <dbReference type="ChEBI" id="CHEBI:78522"/>
        <dbReference type="ChEBI" id="CHEBI:232036"/>
    </reaction>
</comment>
<dbReference type="AlphaFoldDB" id="A0A926ZI98"/>
<dbReference type="Gene3D" id="3.40.630.30">
    <property type="match status" value="1"/>
</dbReference>
<protein>
    <submittedName>
        <fullName evidence="7">GNAT family N-acetyltransferase</fullName>
    </submittedName>
</protein>
<accession>A0A926ZI98</accession>
<keyword evidence="8" id="KW-1185">Reference proteome</keyword>
<keyword evidence="4" id="KW-0012">Acyltransferase</keyword>
<evidence type="ECO:0000313" key="8">
    <source>
        <dbReference type="Proteomes" id="UP000641646"/>
    </source>
</evidence>
<dbReference type="PANTHER" id="PTHR36449">
    <property type="entry name" value="ACETYLTRANSFERASE-RELATED"/>
    <property type="match status" value="1"/>
</dbReference>
<dbReference type="Pfam" id="PF13508">
    <property type="entry name" value="Acetyltransf_7"/>
    <property type="match status" value="1"/>
</dbReference>
<name>A0A926ZI98_9CYAN</name>